<organism evidence="1 2">
    <name type="scientific">Salix udensis</name>
    <dbReference type="NCBI Taxonomy" id="889485"/>
    <lineage>
        <taxon>Eukaryota</taxon>
        <taxon>Viridiplantae</taxon>
        <taxon>Streptophyta</taxon>
        <taxon>Embryophyta</taxon>
        <taxon>Tracheophyta</taxon>
        <taxon>Spermatophyta</taxon>
        <taxon>Magnoliopsida</taxon>
        <taxon>eudicotyledons</taxon>
        <taxon>Gunneridae</taxon>
        <taxon>Pentapetalae</taxon>
        <taxon>rosids</taxon>
        <taxon>fabids</taxon>
        <taxon>Malpighiales</taxon>
        <taxon>Salicaceae</taxon>
        <taxon>Saliceae</taxon>
        <taxon>Salix</taxon>
    </lineage>
</organism>
<dbReference type="EMBL" id="JAPFFJ010000011">
    <property type="protein sequence ID" value="KAJ6417189.1"/>
    <property type="molecule type" value="Genomic_DNA"/>
</dbReference>
<dbReference type="AlphaFoldDB" id="A0AAD6K5D8"/>
<evidence type="ECO:0000313" key="1">
    <source>
        <dbReference type="EMBL" id="KAJ6417189.1"/>
    </source>
</evidence>
<dbReference type="Proteomes" id="UP001162972">
    <property type="component" value="Chromosome 11"/>
</dbReference>
<gene>
    <name evidence="1" type="ORF">OIU84_002986</name>
</gene>
<proteinExistence type="predicted"/>
<evidence type="ECO:0000313" key="2">
    <source>
        <dbReference type="Proteomes" id="UP001162972"/>
    </source>
</evidence>
<feature type="non-terminal residue" evidence="1">
    <location>
        <position position="76"/>
    </location>
</feature>
<accession>A0AAD6K5D8</accession>
<name>A0AAD6K5D8_9ROSI</name>
<sequence length="76" mass="8751">MEPFVYAWPAIKVTTEGDNRDHVLNLSIYCTRKSHGHCLKLLLGLGWIYISAQIQHLPQIQNAPRDQRSDVPYPHV</sequence>
<reference evidence="1 2" key="1">
    <citation type="journal article" date="2023" name="Int. J. Mol. Sci.">
        <title>De Novo Assembly and Annotation of 11 Diverse Shrub Willow (Salix) Genomes Reveals Novel Gene Organization in Sex-Linked Regions.</title>
        <authorList>
            <person name="Hyden B."/>
            <person name="Feng K."/>
            <person name="Yates T.B."/>
            <person name="Jawdy S."/>
            <person name="Cereghino C."/>
            <person name="Smart L.B."/>
            <person name="Muchero W."/>
        </authorList>
    </citation>
    <scope>NUCLEOTIDE SEQUENCE [LARGE SCALE GENOMIC DNA]</scope>
    <source>
        <tissue evidence="1">Shoot tip</tissue>
    </source>
</reference>
<comment type="caution">
    <text evidence="1">The sequence shown here is derived from an EMBL/GenBank/DDBJ whole genome shotgun (WGS) entry which is preliminary data.</text>
</comment>
<protein>
    <submittedName>
        <fullName evidence="1">Uncharacterized protein</fullName>
    </submittedName>
</protein>
<keyword evidence="2" id="KW-1185">Reference proteome</keyword>